<accession>A0A6J5XKT8</accession>
<dbReference type="EMBL" id="CAEKKB010000006">
    <property type="protein sequence ID" value="CAB4314566.1"/>
    <property type="molecule type" value="Genomic_DNA"/>
</dbReference>
<evidence type="ECO:0000313" key="2">
    <source>
        <dbReference type="EMBL" id="CAB4314566.1"/>
    </source>
</evidence>
<proteinExistence type="predicted"/>
<keyword evidence="1" id="KW-0732">Signal</keyword>
<sequence length="111" mass="11842">MVFFSNALVLLPCLIFLTRIGSTTMMIKHPPQPMLSILAIISFPGAPANNEPLLAHPPNLSTVPLLASPLNLLGSNPCFANLLLCPPPCLPFLVIILVPPSTMPIMFSTLA</sequence>
<gene>
    <name evidence="2" type="ORF">ORAREDHAP_LOCUS39031</name>
</gene>
<evidence type="ECO:0008006" key="4">
    <source>
        <dbReference type="Google" id="ProtNLM"/>
    </source>
</evidence>
<feature type="chain" id="PRO_5026670373" description="Secreted protein" evidence="1">
    <location>
        <begin position="23"/>
        <end position="111"/>
    </location>
</feature>
<evidence type="ECO:0000313" key="3">
    <source>
        <dbReference type="Proteomes" id="UP000507245"/>
    </source>
</evidence>
<protein>
    <recommendedName>
        <fullName evidence="4">Secreted protein</fullName>
    </recommendedName>
</protein>
<keyword evidence="3" id="KW-1185">Reference proteome</keyword>
<dbReference type="AlphaFoldDB" id="A0A6J5XKT8"/>
<reference evidence="3" key="1">
    <citation type="journal article" date="2020" name="Genome Biol.">
        <title>Gamete binning: chromosome-level and haplotype-resolved genome assembly enabled by high-throughput single-cell sequencing of gamete genomes.</title>
        <authorList>
            <person name="Campoy J.A."/>
            <person name="Sun H."/>
            <person name="Goel M."/>
            <person name="Jiao W.-B."/>
            <person name="Folz-Donahue K."/>
            <person name="Wang N."/>
            <person name="Rubio M."/>
            <person name="Liu C."/>
            <person name="Kukat C."/>
            <person name="Ruiz D."/>
            <person name="Huettel B."/>
            <person name="Schneeberger K."/>
        </authorList>
    </citation>
    <scope>NUCLEOTIDE SEQUENCE [LARGE SCALE GENOMIC DNA]</scope>
    <source>
        <strain evidence="3">cv. Rojo Pasion</strain>
    </source>
</reference>
<dbReference type="Proteomes" id="UP000507245">
    <property type="component" value="Unassembled WGS sequence"/>
</dbReference>
<organism evidence="2 3">
    <name type="scientific">Prunus armeniaca</name>
    <name type="common">Apricot</name>
    <name type="synonym">Armeniaca vulgaris</name>
    <dbReference type="NCBI Taxonomy" id="36596"/>
    <lineage>
        <taxon>Eukaryota</taxon>
        <taxon>Viridiplantae</taxon>
        <taxon>Streptophyta</taxon>
        <taxon>Embryophyta</taxon>
        <taxon>Tracheophyta</taxon>
        <taxon>Spermatophyta</taxon>
        <taxon>Magnoliopsida</taxon>
        <taxon>eudicotyledons</taxon>
        <taxon>Gunneridae</taxon>
        <taxon>Pentapetalae</taxon>
        <taxon>rosids</taxon>
        <taxon>fabids</taxon>
        <taxon>Rosales</taxon>
        <taxon>Rosaceae</taxon>
        <taxon>Amygdaloideae</taxon>
        <taxon>Amygdaleae</taxon>
        <taxon>Prunus</taxon>
    </lineage>
</organism>
<evidence type="ECO:0000256" key="1">
    <source>
        <dbReference type="SAM" id="SignalP"/>
    </source>
</evidence>
<name>A0A6J5XKT8_PRUAR</name>
<feature type="signal peptide" evidence="1">
    <location>
        <begin position="1"/>
        <end position="22"/>
    </location>
</feature>